<dbReference type="RefSeq" id="WP_187581997.1">
    <property type="nucleotide sequence ID" value="NZ_JACLHY010000003.1"/>
</dbReference>
<dbReference type="SMART" id="SM00710">
    <property type="entry name" value="PbH1"/>
    <property type="match status" value="9"/>
</dbReference>
<keyword evidence="5" id="KW-1185">Reference proteome</keyword>
<reference evidence="4 5" key="1">
    <citation type="submission" date="2020-08" db="EMBL/GenBank/DDBJ databases">
        <title>Arenibacter gaetbuli sp. nov., isolated from a sand dune.</title>
        <authorList>
            <person name="Park S."/>
            <person name="Yoon J.-H."/>
        </authorList>
    </citation>
    <scope>NUCLEOTIDE SEQUENCE [LARGE SCALE GENOMIC DNA]</scope>
    <source>
        <strain evidence="4 5">BSSL-BM3</strain>
    </source>
</reference>
<sequence length="612" mass="68142">MKKKSRLKIPFLAVFILLANLSLAQEIIEIHVSPTGSDSNPGTVDKPIKTLHKVTAILGNMDSAELPKIVVWLNDGIYRISKPIVIDSTVKKSGIPLKFKAVEGSRPTISGAVELKHWTNLGDGIWVAEVPKNLGIFREFFVKGKRAVRARHPNNEYLRVKEVGADRRTNFTYHTGGFPQPKNAGEVELVVLHDWSITRIPIKNIDKNINSIIAADSIGAKGLDFFNLDQWEPNPRYFLENDIEFLDMENEWYLDSSASKIYLKLPLNLNPSQLSIEVPLAESLMLLEGSEESPISNVSFEGISFQYCRWNIPNQTYAGIQACNFDTQKGNKEWAVVPAAIRTTWGTNIRFENCEFSSLGGSGIWLGTGSRNCTIKNCRLQDISGNGVMIGEGQDRLVSGEPWWKDAPQQAALGNTVEDCDISNCGVQFYGAVGIWCGLTAETMLKNNKVYNLPYTGISIGWMWSPEVTPCRDNTIENNHIHHVMQTLSDGGGIYMLGLQPGSKLIGNHIHDISVNAGRAESNGMFLDEGTKDVLVENNLIYNIAKSPLRFHRASTNIVKDNYLFSNGKTPGIAYNNTPLENIHQEGNKEISTDQLDYKVLLKEAMSKYVRP</sequence>
<feature type="domain" description="GH141-like insertion" evidence="3">
    <location>
        <begin position="125"/>
        <end position="262"/>
    </location>
</feature>
<evidence type="ECO:0000259" key="2">
    <source>
        <dbReference type="Pfam" id="PF13229"/>
    </source>
</evidence>
<dbReference type="PANTHER" id="PTHR36453">
    <property type="entry name" value="SECRETED PROTEIN-RELATED"/>
    <property type="match status" value="1"/>
</dbReference>
<feature type="domain" description="Right handed beta helix" evidence="2">
    <location>
        <begin position="293"/>
        <end position="393"/>
    </location>
</feature>
<evidence type="ECO:0000313" key="5">
    <source>
        <dbReference type="Proteomes" id="UP000618952"/>
    </source>
</evidence>
<dbReference type="InterPro" id="IPR048482">
    <property type="entry name" value="GH141_ins"/>
</dbReference>
<dbReference type="InterPro" id="IPR011050">
    <property type="entry name" value="Pectin_lyase_fold/virulence"/>
</dbReference>
<proteinExistence type="predicted"/>
<feature type="domain" description="Right handed beta helix" evidence="2">
    <location>
        <begin position="469"/>
        <end position="588"/>
    </location>
</feature>
<accession>A0ABR7QJG6</accession>
<dbReference type="Pfam" id="PF21231">
    <property type="entry name" value="GH141_M"/>
    <property type="match status" value="1"/>
</dbReference>
<dbReference type="EMBL" id="JACLHY010000003">
    <property type="protein sequence ID" value="MBC8767318.1"/>
    <property type="molecule type" value="Genomic_DNA"/>
</dbReference>
<protein>
    <submittedName>
        <fullName evidence="4">Right-handed parallel beta-helix repeat-containing protein</fullName>
    </submittedName>
</protein>
<dbReference type="PANTHER" id="PTHR36453:SF1">
    <property type="entry name" value="RIGHT HANDED BETA HELIX DOMAIN-CONTAINING PROTEIN"/>
    <property type="match status" value="1"/>
</dbReference>
<organism evidence="4 5">
    <name type="scientific">Arenibacter arenosicollis</name>
    <dbReference type="NCBI Taxonomy" id="2762274"/>
    <lineage>
        <taxon>Bacteria</taxon>
        <taxon>Pseudomonadati</taxon>
        <taxon>Bacteroidota</taxon>
        <taxon>Flavobacteriia</taxon>
        <taxon>Flavobacteriales</taxon>
        <taxon>Flavobacteriaceae</taxon>
        <taxon>Arenibacter</taxon>
    </lineage>
</organism>
<dbReference type="SUPFAM" id="SSF51126">
    <property type="entry name" value="Pectin lyase-like"/>
    <property type="match status" value="1"/>
</dbReference>
<dbReference type="Pfam" id="PF13229">
    <property type="entry name" value="Beta_helix"/>
    <property type="match status" value="2"/>
</dbReference>
<evidence type="ECO:0000256" key="1">
    <source>
        <dbReference type="SAM" id="SignalP"/>
    </source>
</evidence>
<name>A0ABR7QJG6_9FLAO</name>
<feature type="signal peptide" evidence="1">
    <location>
        <begin position="1"/>
        <end position="24"/>
    </location>
</feature>
<dbReference type="InterPro" id="IPR012334">
    <property type="entry name" value="Pectin_lyas_fold"/>
</dbReference>
<dbReference type="Proteomes" id="UP000618952">
    <property type="component" value="Unassembled WGS sequence"/>
</dbReference>
<dbReference type="Gene3D" id="2.160.20.10">
    <property type="entry name" value="Single-stranded right-handed beta-helix, Pectin lyase-like"/>
    <property type="match status" value="3"/>
</dbReference>
<comment type="caution">
    <text evidence="4">The sequence shown here is derived from an EMBL/GenBank/DDBJ whole genome shotgun (WGS) entry which is preliminary data.</text>
</comment>
<gene>
    <name evidence="4" type="ORF">H4O18_04875</name>
</gene>
<evidence type="ECO:0000259" key="3">
    <source>
        <dbReference type="Pfam" id="PF21231"/>
    </source>
</evidence>
<evidence type="ECO:0000313" key="4">
    <source>
        <dbReference type="EMBL" id="MBC8767318.1"/>
    </source>
</evidence>
<dbReference type="InterPro" id="IPR039448">
    <property type="entry name" value="Beta_helix"/>
</dbReference>
<keyword evidence="1" id="KW-0732">Signal</keyword>
<dbReference type="InterPro" id="IPR006626">
    <property type="entry name" value="PbH1"/>
</dbReference>
<feature type="chain" id="PRO_5045364945" evidence="1">
    <location>
        <begin position="25"/>
        <end position="612"/>
    </location>
</feature>